<dbReference type="OrthoDB" id="64208at2"/>
<evidence type="ECO:0000313" key="2">
    <source>
        <dbReference type="EMBL" id="RSM71625.1"/>
    </source>
</evidence>
<dbReference type="Pfam" id="PF06445">
    <property type="entry name" value="GyrI-like"/>
    <property type="match status" value="1"/>
</dbReference>
<comment type="caution">
    <text evidence="2">The sequence shown here is derived from an EMBL/GenBank/DDBJ whole genome shotgun (WGS) entry which is preliminary data.</text>
</comment>
<dbReference type="InterPro" id="IPR010499">
    <property type="entry name" value="AraC_E-bd"/>
</dbReference>
<sequence>MKPEIVERAEQPYVGVRGTVTMETFGKIADRMPELIGSLMQRGVELAGAPFFRYISIDMDNELVVEAGVPVNAAVAEQGEQFNGVLPAGQYVSVTHIGHPDELIDVTGQLLEWAADQGLTWDNTGQRWGCRLEILKTDPTVEPDLSKWETELAFRLADQPAARPTT</sequence>
<name>A0A428YRE1_KIBAR</name>
<dbReference type="EMBL" id="QHKI01000062">
    <property type="protein sequence ID" value="RSM71625.1"/>
    <property type="molecule type" value="Genomic_DNA"/>
</dbReference>
<reference evidence="2 3" key="1">
    <citation type="submission" date="2018-05" db="EMBL/GenBank/DDBJ databases">
        <title>Evolution of GPA BGCs.</title>
        <authorList>
            <person name="Waglechner N."/>
            <person name="Wright G.D."/>
        </authorList>
    </citation>
    <scope>NUCLEOTIDE SEQUENCE [LARGE SCALE GENOMIC DNA]</scope>
    <source>
        <strain evidence="2 3">A82846</strain>
    </source>
</reference>
<dbReference type="InterPro" id="IPR029442">
    <property type="entry name" value="GyrI-like"/>
</dbReference>
<dbReference type="SUPFAM" id="SSF55136">
    <property type="entry name" value="Probable bacterial effector-binding domain"/>
    <property type="match status" value="1"/>
</dbReference>
<organism evidence="2 3">
    <name type="scientific">Kibdelosporangium aridum</name>
    <dbReference type="NCBI Taxonomy" id="2030"/>
    <lineage>
        <taxon>Bacteria</taxon>
        <taxon>Bacillati</taxon>
        <taxon>Actinomycetota</taxon>
        <taxon>Actinomycetes</taxon>
        <taxon>Pseudonocardiales</taxon>
        <taxon>Pseudonocardiaceae</taxon>
        <taxon>Kibdelosporangium</taxon>
    </lineage>
</organism>
<dbReference type="SMART" id="SM00871">
    <property type="entry name" value="AraC_E_bind"/>
    <property type="match status" value="1"/>
</dbReference>
<protein>
    <submittedName>
        <fullName evidence="2">AraC family transcriptional regulator</fullName>
    </submittedName>
</protein>
<dbReference type="AlphaFoldDB" id="A0A428YRE1"/>
<evidence type="ECO:0000313" key="3">
    <source>
        <dbReference type="Proteomes" id="UP000287547"/>
    </source>
</evidence>
<accession>A0A428YRE1</accession>
<dbReference type="Gene3D" id="3.20.80.10">
    <property type="entry name" value="Regulatory factor, effector binding domain"/>
    <property type="match status" value="1"/>
</dbReference>
<proteinExistence type="predicted"/>
<feature type="domain" description="AraC effector-binding" evidence="1">
    <location>
        <begin position="1"/>
        <end position="157"/>
    </location>
</feature>
<evidence type="ECO:0000259" key="1">
    <source>
        <dbReference type="SMART" id="SM00871"/>
    </source>
</evidence>
<dbReference type="Proteomes" id="UP000287547">
    <property type="component" value="Unassembled WGS sequence"/>
</dbReference>
<dbReference type="InterPro" id="IPR011256">
    <property type="entry name" value="Reg_factor_effector_dom_sf"/>
</dbReference>
<gene>
    <name evidence="2" type="ORF">DMH04_43310</name>
</gene>